<organism evidence="1 2">
    <name type="scientific">Scutellospora calospora</name>
    <dbReference type="NCBI Taxonomy" id="85575"/>
    <lineage>
        <taxon>Eukaryota</taxon>
        <taxon>Fungi</taxon>
        <taxon>Fungi incertae sedis</taxon>
        <taxon>Mucoromycota</taxon>
        <taxon>Glomeromycotina</taxon>
        <taxon>Glomeromycetes</taxon>
        <taxon>Diversisporales</taxon>
        <taxon>Gigasporaceae</taxon>
        <taxon>Scutellospora</taxon>
    </lineage>
</organism>
<comment type="caution">
    <text evidence="1">The sequence shown here is derived from an EMBL/GenBank/DDBJ whole genome shotgun (WGS) entry which is preliminary data.</text>
</comment>
<dbReference type="Proteomes" id="UP000789860">
    <property type="component" value="Unassembled WGS sequence"/>
</dbReference>
<dbReference type="EMBL" id="CAJVPM010002852">
    <property type="protein sequence ID" value="CAG8493626.1"/>
    <property type="molecule type" value="Genomic_DNA"/>
</dbReference>
<gene>
    <name evidence="1" type="ORF">SCALOS_LOCUS2934</name>
</gene>
<evidence type="ECO:0000313" key="2">
    <source>
        <dbReference type="Proteomes" id="UP000789860"/>
    </source>
</evidence>
<name>A0ACA9KVM3_9GLOM</name>
<reference evidence="1" key="1">
    <citation type="submission" date="2021-06" db="EMBL/GenBank/DDBJ databases">
        <authorList>
            <person name="Kallberg Y."/>
            <person name="Tangrot J."/>
            <person name="Rosling A."/>
        </authorList>
    </citation>
    <scope>NUCLEOTIDE SEQUENCE</scope>
    <source>
        <strain evidence="1">AU212A</strain>
    </source>
</reference>
<evidence type="ECO:0000313" key="1">
    <source>
        <dbReference type="EMBL" id="CAG8493626.1"/>
    </source>
</evidence>
<keyword evidence="2" id="KW-1185">Reference proteome</keyword>
<accession>A0ACA9KVM3</accession>
<sequence>MSSFNISRFISTGSRPKHTFKKVASNSINYIDDMNGEENSTKKVGEKVNENDITIINSEQKHEGSIFVLGQIISQNELALAQSNTKYDIFDEFLELDMRGKSVNKAKNDLKIKKKRGVAAENNTVSVNNKNGNNKRGIENDNVDFVRKEITRRALKDKSNKKNDGMNQKNEVFVRSTLVSEKIQDNEVSQKNKNREEKRVDFKIYDDNVEHDNSELVINSVTEPDELQEQDYLNDTYISEDWRNMKPIMTSTPVKVIDNSHILPSHHIDKESSTTSLEEIGNILLSDDDAENKKSLKNSNTSDSQNKTEKQSVRSLELKGDQNIQENLDYDPSPDPLTLPMRPGDQRLPPPPKGGYQIIKKILNRPITPTSEEKKADLSRGPPWRNRLARSAVNRKDPGSNPGGGDKIVDCVRRLNAT</sequence>
<protein>
    <submittedName>
        <fullName evidence="1">11326_t:CDS:1</fullName>
    </submittedName>
</protein>
<proteinExistence type="predicted"/>